<keyword evidence="3" id="KW-1185">Reference proteome</keyword>
<sequence>STSDTEEDDQRSGKSSRTTNHTTLKTLRTTMGTRTTSREVEKAREGLNRKRKRVIITNRQPPFDGGGAG</sequence>
<comment type="caution">
    <text evidence="2">The sequence shown here is derived from an EMBL/GenBank/DDBJ whole genome shotgun (WGS) entry which is preliminary data.</text>
</comment>
<reference evidence="2 3" key="1">
    <citation type="journal article" date="2018" name="Front. Plant Sci.">
        <title>Red Clover (Trifolium pratense) and Zigzag Clover (T. medium) - A Picture of Genomic Similarities and Differences.</title>
        <authorList>
            <person name="Dluhosova J."/>
            <person name="Istvanek J."/>
            <person name="Nedelnik J."/>
            <person name="Repkova J."/>
        </authorList>
    </citation>
    <scope>NUCLEOTIDE SEQUENCE [LARGE SCALE GENOMIC DNA]</scope>
    <source>
        <strain evidence="3">cv. 10/8</strain>
        <tissue evidence="2">Leaf</tissue>
    </source>
</reference>
<accession>A0A392SBK6</accession>
<feature type="region of interest" description="Disordered" evidence="1">
    <location>
        <begin position="1"/>
        <end position="69"/>
    </location>
</feature>
<name>A0A392SBK6_9FABA</name>
<evidence type="ECO:0000313" key="3">
    <source>
        <dbReference type="Proteomes" id="UP000265520"/>
    </source>
</evidence>
<feature type="compositionally biased region" description="Low complexity" evidence="1">
    <location>
        <begin position="17"/>
        <end position="35"/>
    </location>
</feature>
<dbReference type="AlphaFoldDB" id="A0A392SBK6"/>
<dbReference type="Proteomes" id="UP000265520">
    <property type="component" value="Unassembled WGS sequence"/>
</dbReference>
<organism evidence="2 3">
    <name type="scientific">Trifolium medium</name>
    <dbReference type="NCBI Taxonomy" id="97028"/>
    <lineage>
        <taxon>Eukaryota</taxon>
        <taxon>Viridiplantae</taxon>
        <taxon>Streptophyta</taxon>
        <taxon>Embryophyta</taxon>
        <taxon>Tracheophyta</taxon>
        <taxon>Spermatophyta</taxon>
        <taxon>Magnoliopsida</taxon>
        <taxon>eudicotyledons</taxon>
        <taxon>Gunneridae</taxon>
        <taxon>Pentapetalae</taxon>
        <taxon>rosids</taxon>
        <taxon>fabids</taxon>
        <taxon>Fabales</taxon>
        <taxon>Fabaceae</taxon>
        <taxon>Papilionoideae</taxon>
        <taxon>50 kb inversion clade</taxon>
        <taxon>NPAAA clade</taxon>
        <taxon>Hologalegina</taxon>
        <taxon>IRL clade</taxon>
        <taxon>Trifolieae</taxon>
        <taxon>Trifolium</taxon>
    </lineage>
</organism>
<proteinExistence type="predicted"/>
<protein>
    <submittedName>
        <fullName evidence="2">Uncharacterized protein</fullName>
    </submittedName>
</protein>
<dbReference type="EMBL" id="LXQA010352078">
    <property type="protein sequence ID" value="MCI46049.1"/>
    <property type="molecule type" value="Genomic_DNA"/>
</dbReference>
<evidence type="ECO:0000256" key="1">
    <source>
        <dbReference type="SAM" id="MobiDB-lite"/>
    </source>
</evidence>
<feature type="non-terminal residue" evidence="2">
    <location>
        <position position="1"/>
    </location>
</feature>
<feature type="compositionally biased region" description="Basic and acidic residues" evidence="1">
    <location>
        <begin position="36"/>
        <end position="48"/>
    </location>
</feature>
<evidence type="ECO:0000313" key="2">
    <source>
        <dbReference type="EMBL" id="MCI46049.1"/>
    </source>
</evidence>